<accession>A0A1I6RXU1</accession>
<dbReference type="InterPro" id="IPR008551">
    <property type="entry name" value="TANGO2"/>
</dbReference>
<proteinExistence type="predicted"/>
<dbReference type="RefSeq" id="WP_090227862.1">
    <property type="nucleotide sequence ID" value="NZ_FOZP01000007.1"/>
</dbReference>
<organism evidence="1 2">
    <name type="scientific">Lutibacter maritimus</name>
    <dbReference type="NCBI Taxonomy" id="593133"/>
    <lineage>
        <taxon>Bacteria</taxon>
        <taxon>Pseudomonadati</taxon>
        <taxon>Bacteroidota</taxon>
        <taxon>Flavobacteriia</taxon>
        <taxon>Flavobacteriales</taxon>
        <taxon>Flavobacteriaceae</taxon>
        <taxon>Lutibacter</taxon>
    </lineage>
</organism>
<evidence type="ECO:0000313" key="1">
    <source>
        <dbReference type="EMBL" id="SFS69545.1"/>
    </source>
</evidence>
<gene>
    <name evidence="1" type="ORF">SAMN04488006_2637</name>
</gene>
<dbReference type="Pfam" id="PF05742">
    <property type="entry name" value="TANGO2"/>
    <property type="match status" value="1"/>
</dbReference>
<dbReference type="AlphaFoldDB" id="A0A1I6RXU1"/>
<dbReference type="STRING" id="593133.SAMN04488006_2637"/>
<protein>
    <submittedName>
        <fullName evidence="1">Transport and Golgi organisation 2</fullName>
    </submittedName>
</protein>
<dbReference type="PANTHER" id="PTHR17985">
    <property type="entry name" value="SER/THR-RICH PROTEIN T10 IN DGCR REGION"/>
    <property type="match status" value="1"/>
</dbReference>
<keyword evidence="2" id="KW-1185">Reference proteome</keyword>
<dbReference type="OrthoDB" id="4380123at2"/>
<evidence type="ECO:0000313" key="2">
    <source>
        <dbReference type="Proteomes" id="UP000199312"/>
    </source>
</evidence>
<name>A0A1I6RXU1_9FLAO</name>
<dbReference type="PANTHER" id="PTHR17985:SF8">
    <property type="entry name" value="TRANSPORT AND GOLGI ORGANIZATION PROTEIN 2 HOMOLOG"/>
    <property type="match status" value="1"/>
</dbReference>
<sequence>MCTVSFVQLKDSFVLTSNRDEKTTRPTISPKIYTDKSIKLMYPKDEKAGGTWVVAKNEGTAIVLLNGAFENHKKKTNYLKSRGLVLMEMIKASNPIGYFFSISLKGVAPFTLIVFQNNKLVELKWDEKQKYDLEHSISESHIWSSSTLYNRSQRELRTQWFENFSAKNNPMSPEKILSFHKNTQPKNKKYGLVINRDDNIKTLSITQLLLKNNRIEMTYVDLENKEFIEKTSF</sequence>
<dbReference type="EMBL" id="FOZP01000007">
    <property type="protein sequence ID" value="SFS69545.1"/>
    <property type="molecule type" value="Genomic_DNA"/>
</dbReference>
<reference evidence="2" key="1">
    <citation type="submission" date="2016-10" db="EMBL/GenBank/DDBJ databases">
        <authorList>
            <person name="Varghese N."/>
            <person name="Submissions S."/>
        </authorList>
    </citation>
    <scope>NUCLEOTIDE SEQUENCE [LARGE SCALE GENOMIC DNA]</scope>
    <source>
        <strain evidence="2">DSM 24450</strain>
    </source>
</reference>
<dbReference type="Proteomes" id="UP000199312">
    <property type="component" value="Unassembled WGS sequence"/>
</dbReference>